<keyword evidence="5 8" id="KW-1133">Transmembrane helix</keyword>
<evidence type="ECO:0000256" key="4">
    <source>
        <dbReference type="ARBA" id="ARBA00022692"/>
    </source>
</evidence>
<keyword evidence="3" id="KW-1003">Cell membrane</keyword>
<evidence type="ECO:0000313" key="12">
    <source>
        <dbReference type="Proteomes" id="UP000181942"/>
    </source>
</evidence>
<feature type="transmembrane region" description="Helical" evidence="8">
    <location>
        <begin position="129"/>
        <end position="149"/>
    </location>
</feature>
<accession>A0A1I2WJK9</accession>
<dbReference type="EMBL" id="FONR01000038">
    <property type="protein sequence ID" value="SFH02190.1"/>
    <property type="molecule type" value="Genomic_DNA"/>
</dbReference>
<proteinExistence type="predicted"/>
<dbReference type="InterPro" id="IPR020846">
    <property type="entry name" value="MFS_dom"/>
</dbReference>
<dbReference type="InterPro" id="IPR011701">
    <property type="entry name" value="MFS"/>
</dbReference>
<evidence type="ECO:0000256" key="3">
    <source>
        <dbReference type="ARBA" id="ARBA00022475"/>
    </source>
</evidence>
<sequence>MFFVNVPVGLVALAALPALLPRRLPQPARLDLPGVVLVTAGTASLIYGLVRAGDAGWASTTAVLPLVGALVLYAAFAAVERVSRAALMDLRMFTRRLVLVGAFLMLVATALLIGFFLLGSVYLQQQRGYSPLATGLVFLPVAVATGIGARLGSQLVGRIGTLTTAVAGLVVTAAGTLPLVWLPADGSVYARLMPGLVIASFGIGVDFVTAITTALALVAPEEAGLASGVVNTFHEVGGSIAAVLSTVAVSGIEHGAADGFTSAFTLSAITAAASALIALVLVPHSKPQTTGGPHAH</sequence>
<evidence type="ECO:0000256" key="1">
    <source>
        <dbReference type="ARBA" id="ARBA00004651"/>
    </source>
</evidence>
<evidence type="ECO:0000256" key="2">
    <source>
        <dbReference type="ARBA" id="ARBA00022448"/>
    </source>
</evidence>
<dbReference type="Proteomes" id="UP000181942">
    <property type="component" value="Unassembled WGS sequence"/>
</dbReference>
<organism evidence="10 12">
    <name type="scientific">Streptomyces mirabilis</name>
    <dbReference type="NCBI Taxonomy" id="68239"/>
    <lineage>
        <taxon>Bacteria</taxon>
        <taxon>Bacillati</taxon>
        <taxon>Actinomycetota</taxon>
        <taxon>Actinomycetes</taxon>
        <taxon>Kitasatosporales</taxon>
        <taxon>Streptomycetaceae</taxon>
        <taxon>Streptomyces</taxon>
    </lineage>
</organism>
<dbReference type="GO" id="GO:0022857">
    <property type="term" value="F:transmembrane transporter activity"/>
    <property type="evidence" value="ECO:0007669"/>
    <property type="project" value="InterPro"/>
</dbReference>
<feature type="transmembrane region" description="Helical" evidence="8">
    <location>
        <begin position="6"/>
        <end position="25"/>
    </location>
</feature>
<keyword evidence="7" id="KW-0046">Antibiotic resistance</keyword>
<evidence type="ECO:0000313" key="11">
    <source>
        <dbReference type="EMBL" id="SFH02190.1"/>
    </source>
</evidence>
<evidence type="ECO:0000256" key="6">
    <source>
        <dbReference type="ARBA" id="ARBA00023136"/>
    </source>
</evidence>
<dbReference type="InterPro" id="IPR036259">
    <property type="entry name" value="MFS_trans_sf"/>
</dbReference>
<dbReference type="PANTHER" id="PTHR42718:SF46">
    <property type="entry name" value="BLR6921 PROTEIN"/>
    <property type="match status" value="1"/>
</dbReference>
<feature type="transmembrane region" description="Helical" evidence="8">
    <location>
        <begin position="56"/>
        <end position="76"/>
    </location>
</feature>
<feature type="transmembrane region" description="Helical" evidence="8">
    <location>
        <begin position="264"/>
        <end position="282"/>
    </location>
</feature>
<keyword evidence="4 8" id="KW-0812">Transmembrane</keyword>
<dbReference type="PROSITE" id="PS50850">
    <property type="entry name" value="MFS"/>
    <property type="match status" value="1"/>
</dbReference>
<evidence type="ECO:0000256" key="5">
    <source>
        <dbReference type="ARBA" id="ARBA00022989"/>
    </source>
</evidence>
<comment type="subcellular location">
    <subcellularLocation>
        <location evidence="1">Cell membrane</location>
        <topology evidence="1">Multi-pass membrane protein</topology>
    </subcellularLocation>
</comment>
<evidence type="ECO:0000259" key="9">
    <source>
        <dbReference type="PROSITE" id="PS50850"/>
    </source>
</evidence>
<feature type="transmembrane region" description="Helical" evidence="8">
    <location>
        <begin position="232"/>
        <end position="252"/>
    </location>
</feature>
<dbReference type="Gene3D" id="1.20.1250.20">
    <property type="entry name" value="MFS general substrate transporter like domains"/>
    <property type="match status" value="1"/>
</dbReference>
<dbReference type="SUPFAM" id="SSF103473">
    <property type="entry name" value="MFS general substrate transporter"/>
    <property type="match status" value="1"/>
</dbReference>
<keyword evidence="6 8" id="KW-0472">Membrane</keyword>
<evidence type="ECO:0000256" key="7">
    <source>
        <dbReference type="ARBA" id="ARBA00023251"/>
    </source>
</evidence>
<evidence type="ECO:0000256" key="8">
    <source>
        <dbReference type="SAM" id="Phobius"/>
    </source>
</evidence>
<dbReference type="GO" id="GO:0046677">
    <property type="term" value="P:response to antibiotic"/>
    <property type="evidence" value="ECO:0007669"/>
    <property type="project" value="UniProtKB-KW"/>
</dbReference>
<dbReference type="AlphaFoldDB" id="A0A1I2WJK9"/>
<feature type="transmembrane region" description="Helical" evidence="8">
    <location>
        <begin position="196"/>
        <end position="220"/>
    </location>
</feature>
<feature type="domain" description="Major facilitator superfamily (MFS) profile" evidence="9">
    <location>
        <begin position="1"/>
        <end position="286"/>
    </location>
</feature>
<dbReference type="GO" id="GO:0005886">
    <property type="term" value="C:plasma membrane"/>
    <property type="evidence" value="ECO:0007669"/>
    <property type="project" value="UniProtKB-SubCell"/>
</dbReference>
<keyword evidence="2" id="KW-0813">Transport</keyword>
<evidence type="ECO:0000313" key="10">
    <source>
        <dbReference type="EMBL" id="SFH01540.1"/>
    </source>
</evidence>
<dbReference type="Pfam" id="PF07690">
    <property type="entry name" value="MFS_1"/>
    <property type="match status" value="1"/>
</dbReference>
<feature type="transmembrane region" description="Helical" evidence="8">
    <location>
        <begin position="97"/>
        <end position="123"/>
    </location>
</feature>
<dbReference type="EMBL" id="FONR01000038">
    <property type="protein sequence ID" value="SFH01540.1"/>
    <property type="molecule type" value="Genomic_DNA"/>
</dbReference>
<gene>
    <name evidence="10" type="ORF">SAMN02787118_13810</name>
    <name evidence="11" type="ORF">SAMN02787118_13848</name>
</gene>
<dbReference type="PANTHER" id="PTHR42718">
    <property type="entry name" value="MAJOR FACILITATOR SUPERFAMILY MULTIDRUG TRANSPORTER MFSC"/>
    <property type="match status" value="1"/>
</dbReference>
<name>A0A1I2WJK9_9ACTN</name>
<reference evidence="10 12" key="1">
    <citation type="submission" date="2016-10" db="EMBL/GenBank/DDBJ databases">
        <authorList>
            <person name="de Groot N.N."/>
        </authorList>
    </citation>
    <scope>NUCLEOTIDE SEQUENCE [LARGE SCALE GENOMIC DNA]</scope>
    <source>
        <strain evidence="10 12">OK461</strain>
    </source>
</reference>
<protein>
    <submittedName>
        <fullName evidence="10">Major Facilitator Superfamily protein</fullName>
    </submittedName>
</protein>
<feature type="transmembrane region" description="Helical" evidence="8">
    <location>
        <begin position="161"/>
        <end position="184"/>
    </location>
</feature>